<feature type="region of interest" description="Disordered" evidence="1">
    <location>
        <begin position="498"/>
        <end position="539"/>
    </location>
</feature>
<dbReference type="PANTHER" id="PTHR34059">
    <property type="entry name" value="EXPRESSED PROTEIN"/>
    <property type="match status" value="1"/>
</dbReference>
<keyword evidence="2" id="KW-1133">Transmembrane helix</keyword>
<feature type="region of interest" description="Disordered" evidence="1">
    <location>
        <begin position="654"/>
        <end position="687"/>
    </location>
</feature>
<feature type="compositionally biased region" description="Polar residues" evidence="1">
    <location>
        <begin position="675"/>
        <end position="685"/>
    </location>
</feature>
<reference evidence="4" key="2">
    <citation type="submission" date="2025-08" db="UniProtKB">
        <authorList>
            <consortium name="RefSeq"/>
        </authorList>
    </citation>
    <scope>IDENTIFICATION</scope>
    <source>
        <tissue evidence="4">Leaf</tissue>
    </source>
</reference>
<name>A0A9R0JPR3_SPIOL</name>
<feature type="region of interest" description="Disordered" evidence="1">
    <location>
        <begin position="744"/>
        <end position="774"/>
    </location>
</feature>
<keyword evidence="2" id="KW-0472">Membrane</keyword>
<dbReference type="RefSeq" id="XP_021842591.2">
    <property type="nucleotide sequence ID" value="XM_021986899.2"/>
</dbReference>
<feature type="region of interest" description="Disordered" evidence="1">
    <location>
        <begin position="596"/>
        <end position="638"/>
    </location>
</feature>
<protein>
    <submittedName>
        <fullName evidence="4">Uncharacterized protein</fullName>
    </submittedName>
</protein>
<feature type="region of interest" description="Disordered" evidence="1">
    <location>
        <begin position="711"/>
        <end position="730"/>
    </location>
</feature>
<dbReference type="KEGG" id="soe:110782686"/>
<keyword evidence="2" id="KW-0812">Transmembrane</keyword>
<feature type="compositionally biased region" description="Basic and acidic residues" evidence="1">
    <location>
        <begin position="627"/>
        <end position="638"/>
    </location>
</feature>
<feature type="compositionally biased region" description="Polar residues" evidence="1">
    <location>
        <begin position="528"/>
        <end position="539"/>
    </location>
</feature>
<sequence>MEEEEDARNFTKTHFFQQRYNAKFQVNPREKGKSCSHFLLKFLFLALFLCLLPLFPSDPPEFISHTVFAKSWELIHLLIIGIALSYGLFCRRKTTQVPPKTQISQPFAPNVLQHSSIFDYEEGNPSGVFDKNVIPTQSFNLSHYRTEPFVELRRENCKVFDEKPLGLPVRSLRSRVVDSDSEEEEEEEEEECASDCDSDSDLSGNNSSNSKSRSGIKENSEGNMEAVRLSDSRPTAMRKSQSARTDFFMEDSDKLQATQLNSEYFRSPAPEASSCQKFSGLCSWLPESPNMERENSWRGNSFYTPFSNFNQVSDFNLVGVSPNLENATNVFMSSAAVPSSVPFSGNDFASGSRTYNYGYEYWGSPNFGKGNLGVDNSGFFMPSPKVRSPMSMSIPGNDLASRSRQYNHGTENWSESPILPNGTLGSGVNNNIFRPSASFPPSVPASADTFASSVIASKIAEFNHGSSLNKMYEMRSENNNMSLSGENRNNFVPSAKFSPSMTDPRDDFPPSVKASKSAKFKKRDEMGTENSNVASGTFQEGTKSYIPHCDVPLSDGESPKLETANLGSHDKPNFFMKTDEVLDPVNELASTSSIFNHEASANKDEERPEGDTVFVDSFSSSTSKVDVSPKKNEQRPIPERWDINCFEIPLSENNDSGDILHPTLPDSPEAPGSGSRISCHQQGSPRNEVEEIVPMNNLEIESVPEDILGENISYKPSIPSPPLQIQTQSKDLVVSSSVESSSRAALGNQSFLSDDDDDQRSPERRKALSTASHSPRFSCGSFFDRDLRKSFKGEGKEVNRKTKAAEHQFARGGKCGWDCLNVKPTMNKASLKGKSVRTVRPKHLQKTDLIELKLEEYNQALSVTNGGDRKGEKPETVVIHIGISENSNRPKGEKLKGIGGTSVVVGLSSKQNSNDKASAVVNDDVKEEVNDSEIDRKADEFIAKFKQQIRLQKVAPRGNSSRQHKRSLYQT</sequence>
<feature type="compositionally biased region" description="Low complexity" evidence="1">
    <location>
        <begin position="611"/>
        <end position="626"/>
    </location>
</feature>
<accession>A0A9R0JPR3</accession>
<keyword evidence="3" id="KW-1185">Reference proteome</keyword>
<feature type="compositionally biased region" description="Acidic residues" evidence="1">
    <location>
        <begin position="179"/>
        <end position="200"/>
    </location>
</feature>
<feature type="region of interest" description="Disordered" evidence="1">
    <location>
        <begin position="401"/>
        <end position="421"/>
    </location>
</feature>
<feature type="transmembrane region" description="Helical" evidence="2">
    <location>
        <begin position="38"/>
        <end position="55"/>
    </location>
</feature>
<dbReference type="GeneID" id="110782686"/>
<gene>
    <name evidence="4" type="primary">LOC110782686</name>
</gene>
<evidence type="ECO:0000256" key="1">
    <source>
        <dbReference type="SAM" id="MobiDB-lite"/>
    </source>
</evidence>
<feature type="compositionally biased region" description="Low complexity" evidence="1">
    <location>
        <begin position="201"/>
        <end position="212"/>
    </location>
</feature>
<dbReference type="Pfam" id="PF05553">
    <property type="entry name" value="DUF761"/>
    <property type="match status" value="1"/>
</dbReference>
<dbReference type="InterPro" id="IPR008480">
    <property type="entry name" value="DUF761_pln"/>
</dbReference>
<dbReference type="AlphaFoldDB" id="A0A9R0JPR3"/>
<proteinExistence type="predicted"/>
<dbReference type="Proteomes" id="UP000813463">
    <property type="component" value="Chromosome 4"/>
</dbReference>
<evidence type="ECO:0000313" key="3">
    <source>
        <dbReference type="Proteomes" id="UP000813463"/>
    </source>
</evidence>
<reference evidence="3" key="1">
    <citation type="journal article" date="2021" name="Nat. Commun.">
        <title>Genomic analyses provide insights into spinach domestication and the genetic basis of agronomic traits.</title>
        <authorList>
            <person name="Cai X."/>
            <person name="Sun X."/>
            <person name="Xu C."/>
            <person name="Sun H."/>
            <person name="Wang X."/>
            <person name="Ge C."/>
            <person name="Zhang Z."/>
            <person name="Wang Q."/>
            <person name="Fei Z."/>
            <person name="Jiao C."/>
            <person name="Wang Q."/>
        </authorList>
    </citation>
    <scope>NUCLEOTIDE SEQUENCE [LARGE SCALE GENOMIC DNA]</scope>
    <source>
        <strain evidence="3">cv. Varoflay</strain>
    </source>
</reference>
<feature type="region of interest" description="Disordered" evidence="1">
    <location>
        <begin position="173"/>
        <end position="250"/>
    </location>
</feature>
<dbReference type="PANTHER" id="PTHR34059:SF6">
    <property type="entry name" value="DUF4408 DOMAIN-CONTAINING PROTEIN"/>
    <property type="match status" value="1"/>
</dbReference>
<organism evidence="3 4">
    <name type="scientific">Spinacia oleracea</name>
    <name type="common">Spinach</name>
    <dbReference type="NCBI Taxonomy" id="3562"/>
    <lineage>
        <taxon>Eukaryota</taxon>
        <taxon>Viridiplantae</taxon>
        <taxon>Streptophyta</taxon>
        <taxon>Embryophyta</taxon>
        <taxon>Tracheophyta</taxon>
        <taxon>Spermatophyta</taxon>
        <taxon>Magnoliopsida</taxon>
        <taxon>eudicotyledons</taxon>
        <taxon>Gunneridae</taxon>
        <taxon>Pentapetalae</taxon>
        <taxon>Caryophyllales</taxon>
        <taxon>Chenopodiaceae</taxon>
        <taxon>Chenopodioideae</taxon>
        <taxon>Anserineae</taxon>
        <taxon>Spinacia</taxon>
    </lineage>
</organism>
<evidence type="ECO:0000256" key="2">
    <source>
        <dbReference type="SAM" id="Phobius"/>
    </source>
</evidence>
<feature type="compositionally biased region" description="Polar residues" evidence="1">
    <location>
        <begin position="401"/>
        <end position="415"/>
    </location>
</feature>
<evidence type="ECO:0000313" key="4">
    <source>
        <dbReference type="RefSeq" id="XP_021842591.2"/>
    </source>
</evidence>
<feature type="compositionally biased region" description="Basic and acidic residues" evidence="1">
    <location>
        <begin position="600"/>
        <end position="610"/>
    </location>
</feature>